<name>A0A562N4B9_9RHOB</name>
<dbReference type="InterPro" id="IPR027417">
    <property type="entry name" value="P-loop_NTPase"/>
</dbReference>
<dbReference type="AlphaFoldDB" id="A0A562N4B9"/>
<dbReference type="Pfam" id="PF09037">
    <property type="entry name" value="Sulphotransf"/>
    <property type="match status" value="1"/>
</dbReference>
<dbReference type="SUPFAM" id="SSF52540">
    <property type="entry name" value="P-loop containing nucleoside triphosphate hydrolases"/>
    <property type="match status" value="1"/>
</dbReference>
<feature type="domain" description="Sulphotransferase Stf0" evidence="1">
    <location>
        <begin position="107"/>
        <end position="250"/>
    </location>
</feature>
<accession>A0A562N4B9</accession>
<dbReference type="InterPro" id="IPR024628">
    <property type="entry name" value="Sulfotransferase_Stf0_dom"/>
</dbReference>
<protein>
    <submittedName>
        <fullName evidence="2">LPS sulfotransferase NodH</fullName>
    </submittedName>
</protein>
<comment type="caution">
    <text evidence="2">The sequence shown here is derived from an EMBL/GenBank/DDBJ whole genome shotgun (WGS) entry which is preliminary data.</text>
</comment>
<proteinExistence type="predicted"/>
<dbReference type="RefSeq" id="WP_145400133.1">
    <property type="nucleotide sequence ID" value="NZ_VLKU01000022.1"/>
</dbReference>
<evidence type="ECO:0000259" key="1">
    <source>
        <dbReference type="Pfam" id="PF09037"/>
    </source>
</evidence>
<gene>
    <name evidence="2" type="ORF">IQ24_03996</name>
</gene>
<reference evidence="2 3" key="1">
    <citation type="journal article" date="2015" name="Stand. Genomic Sci.">
        <title>Genomic Encyclopedia of Bacterial and Archaeal Type Strains, Phase III: the genomes of soil and plant-associated and newly described type strains.</title>
        <authorList>
            <person name="Whitman W.B."/>
            <person name="Woyke T."/>
            <person name="Klenk H.P."/>
            <person name="Zhou Y."/>
            <person name="Lilburn T.G."/>
            <person name="Beck B.J."/>
            <person name="De Vos P."/>
            <person name="Vandamme P."/>
            <person name="Eisen J.A."/>
            <person name="Garrity G."/>
            <person name="Hugenholtz P."/>
            <person name="Kyrpides N.C."/>
        </authorList>
    </citation>
    <scope>NUCLEOTIDE SEQUENCE [LARGE SCALE GENOMIC DNA]</scope>
    <source>
        <strain evidence="2 3">CGMCC 1.5364</strain>
    </source>
</reference>
<dbReference type="OrthoDB" id="7855004at2"/>
<sequence length="270" mass="30658">MTVSIFDPEASQKKYEFWMRAAPPSKVYSILFTPRSGSSWLTSILTQTKAMGTPSEWFNPELMKSSSQAKGARDLDQFVNAISRHDIHGDTFGFEITHHQLHAVFGSDQNFMTYFPNTLFFWLIRKDIVAQGVSLDKMVQTNVSHASHYDANEIESSDKSYDYDAGRIRKWISHIHAAELASEKMIADFNLAPVRLSYEQITQAGAQKVVELFAAKLGLEGFAAQDAPPSDHRKIGTEKNDAFSERFRRENQEFMDRIDAGRAEMLSFLD</sequence>
<dbReference type="Gene3D" id="3.40.50.300">
    <property type="entry name" value="P-loop containing nucleotide triphosphate hydrolases"/>
    <property type="match status" value="1"/>
</dbReference>
<keyword evidence="3" id="KW-1185">Reference proteome</keyword>
<dbReference type="Proteomes" id="UP000316225">
    <property type="component" value="Unassembled WGS sequence"/>
</dbReference>
<organism evidence="2 3">
    <name type="scientific">Paracoccus sulfuroxidans</name>
    <dbReference type="NCBI Taxonomy" id="384678"/>
    <lineage>
        <taxon>Bacteria</taxon>
        <taxon>Pseudomonadati</taxon>
        <taxon>Pseudomonadota</taxon>
        <taxon>Alphaproteobacteria</taxon>
        <taxon>Rhodobacterales</taxon>
        <taxon>Paracoccaceae</taxon>
        <taxon>Paracoccus</taxon>
    </lineage>
</organism>
<keyword evidence="2" id="KW-0808">Transferase</keyword>
<evidence type="ECO:0000313" key="3">
    <source>
        <dbReference type="Proteomes" id="UP000316225"/>
    </source>
</evidence>
<dbReference type="EMBL" id="VLKU01000022">
    <property type="protein sequence ID" value="TWI27017.1"/>
    <property type="molecule type" value="Genomic_DNA"/>
</dbReference>
<evidence type="ECO:0000313" key="2">
    <source>
        <dbReference type="EMBL" id="TWI27017.1"/>
    </source>
</evidence>
<dbReference type="GO" id="GO:0016740">
    <property type="term" value="F:transferase activity"/>
    <property type="evidence" value="ECO:0007669"/>
    <property type="project" value="UniProtKB-KW"/>
</dbReference>